<dbReference type="GO" id="GO:0016763">
    <property type="term" value="F:pentosyltransferase activity"/>
    <property type="evidence" value="ECO:0007669"/>
    <property type="project" value="TreeGrafter"/>
</dbReference>
<dbReference type="PANTHER" id="PTHR33908">
    <property type="entry name" value="MANNOSYLTRANSFERASE YKCB-RELATED"/>
    <property type="match status" value="1"/>
</dbReference>
<evidence type="ECO:0000256" key="5">
    <source>
        <dbReference type="ARBA" id="ARBA00022692"/>
    </source>
</evidence>
<keyword evidence="7 8" id="KW-0472">Membrane</keyword>
<evidence type="ECO:0000256" key="4">
    <source>
        <dbReference type="ARBA" id="ARBA00022679"/>
    </source>
</evidence>
<evidence type="ECO:0000256" key="8">
    <source>
        <dbReference type="SAM" id="Phobius"/>
    </source>
</evidence>
<evidence type="ECO:0000313" key="11">
    <source>
        <dbReference type="Proteomes" id="UP000640274"/>
    </source>
</evidence>
<dbReference type="GO" id="GO:0009103">
    <property type="term" value="P:lipopolysaccharide biosynthetic process"/>
    <property type="evidence" value="ECO:0007669"/>
    <property type="project" value="UniProtKB-ARBA"/>
</dbReference>
<keyword evidence="4" id="KW-0808">Transferase</keyword>
<feature type="transmembrane region" description="Helical" evidence="8">
    <location>
        <begin position="225"/>
        <end position="244"/>
    </location>
</feature>
<dbReference type="AlphaFoldDB" id="A0A934J6M6"/>
<keyword evidence="6 8" id="KW-1133">Transmembrane helix</keyword>
<feature type="transmembrane region" description="Helical" evidence="8">
    <location>
        <begin position="284"/>
        <end position="306"/>
    </location>
</feature>
<comment type="subcellular location">
    <subcellularLocation>
        <location evidence="1">Cell membrane</location>
        <topology evidence="1">Multi-pass membrane protein</topology>
    </subcellularLocation>
</comment>
<feature type="transmembrane region" description="Helical" evidence="8">
    <location>
        <begin position="375"/>
        <end position="394"/>
    </location>
</feature>
<dbReference type="PANTHER" id="PTHR33908:SF11">
    <property type="entry name" value="MEMBRANE PROTEIN"/>
    <property type="match status" value="1"/>
</dbReference>
<evidence type="ECO:0000256" key="1">
    <source>
        <dbReference type="ARBA" id="ARBA00004651"/>
    </source>
</evidence>
<dbReference type="Proteomes" id="UP000640274">
    <property type="component" value="Unassembled WGS sequence"/>
</dbReference>
<organism evidence="10 11">
    <name type="scientific">Paenibacillus roseus</name>
    <dbReference type="NCBI Taxonomy" id="2798579"/>
    <lineage>
        <taxon>Bacteria</taxon>
        <taxon>Bacillati</taxon>
        <taxon>Bacillota</taxon>
        <taxon>Bacilli</taxon>
        <taxon>Bacillales</taxon>
        <taxon>Paenibacillaceae</taxon>
        <taxon>Paenibacillus</taxon>
    </lineage>
</organism>
<keyword evidence="5 8" id="KW-0812">Transmembrane</keyword>
<feature type="transmembrane region" description="Helical" evidence="8">
    <location>
        <begin position="144"/>
        <end position="161"/>
    </location>
</feature>
<dbReference type="GO" id="GO:0005886">
    <property type="term" value="C:plasma membrane"/>
    <property type="evidence" value="ECO:0007669"/>
    <property type="project" value="UniProtKB-SubCell"/>
</dbReference>
<sequence length="538" mass="61842">MTKRTILPWIIFLFILAVEFALGFYFSYVKGYMHNDALSRVANAFYVLYSRDPHLGAIGFVWNPLPSLMMETVLLVFYPLFPVLASRGLAAVIMSATFAALTAVLIYKTGIRYQLSKSMSAGLALLFSLNPFILLFGANGLSDAPYIYFLMFTIIEFTIWIRERKTSSLILAGFALSLAFWTRYEAVPFGVSLALGIVIVILMLHHRDAADPKLKLLEKYNKIEATWILVLIPSIFSGFLWMFFNYTIMGNAFYFLNSEYSNVAQSEQLQNDANFVKLFNSPLLALWFIAKKTMWYSMPFVGLLLIRLFTKRLLKPDFLILLLLFAAVPGMQFALLMNASSFGWFRYFLYVFPVVVAWLPYELSLITEKWKRRAAFSLLAVCMVITGGLLAYAVNDPEIAPDEHNFLQLDTNEYVVAQREERIVAQWLDEHITKDTIMTDSSNAFTILLNTHNLKRFLITSDYAFKKAMEDPFGNNVDYILVPNPSRNGPKSSINMKYPELYDKGMSWATLHHDFDNKWRLYKVHERIEIEAEKTVSR</sequence>
<dbReference type="Pfam" id="PF13231">
    <property type="entry name" value="PMT_2"/>
    <property type="match status" value="1"/>
</dbReference>
<evidence type="ECO:0000256" key="3">
    <source>
        <dbReference type="ARBA" id="ARBA00022676"/>
    </source>
</evidence>
<name>A0A934J6M6_9BACL</name>
<feature type="transmembrane region" description="Helical" evidence="8">
    <location>
        <begin position="6"/>
        <end position="26"/>
    </location>
</feature>
<comment type="caution">
    <text evidence="10">The sequence shown here is derived from an EMBL/GenBank/DDBJ whole genome shotgun (WGS) entry which is preliminary data.</text>
</comment>
<keyword evidence="2" id="KW-1003">Cell membrane</keyword>
<dbReference type="EMBL" id="JAELUP010000024">
    <property type="protein sequence ID" value="MBJ6361357.1"/>
    <property type="molecule type" value="Genomic_DNA"/>
</dbReference>
<protein>
    <submittedName>
        <fullName evidence="10">Glycosyltransferase family 39 protein</fullName>
    </submittedName>
</protein>
<feature type="domain" description="Glycosyltransferase RgtA/B/C/D-like" evidence="9">
    <location>
        <begin position="85"/>
        <end position="201"/>
    </location>
</feature>
<dbReference type="RefSeq" id="WP_199018902.1">
    <property type="nucleotide sequence ID" value="NZ_JAELUP010000024.1"/>
</dbReference>
<reference evidence="10" key="1">
    <citation type="submission" date="2020-12" db="EMBL/GenBank/DDBJ databases">
        <authorList>
            <person name="Huq M.A."/>
        </authorList>
    </citation>
    <scope>NUCLEOTIDE SEQUENCE</scope>
    <source>
        <strain evidence="10">MAHUQ-46</strain>
    </source>
</reference>
<dbReference type="InterPro" id="IPR038731">
    <property type="entry name" value="RgtA/B/C-like"/>
</dbReference>
<feature type="transmembrane region" description="Helical" evidence="8">
    <location>
        <begin position="318"/>
        <end position="338"/>
    </location>
</feature>
<feature type="transmembrane region" description="Helical" evidence="8">
    <location>
        <begin position="344"/>
        <end position="363"/>
    </location>
</feature>
<feature type="transmembrane region" description="Helical" evidence="8">
    <location>
        <begin position="166"/>
        <end position="181"/>
    </location>
</feature>
<proteinExistence type="predicted"/>
<feature type="transmembrane region" description="Helical" evidence="8">
    <location>
        <begin position="87"/>
        <end position="107"/>
    </location>
</feature>
<gene>
    <name evidence="10" type="ORF">JFN88_08570</name>
</gene>
<feature type="transmembrane region" description="Helical" evidence="8">
    <location>
        <begin position="119"/>
        <end position="138"/>
    </location>
</feature>
<evidence type="ECO:0000256" key="2">
    <source>
        <dbReference type="ARBA" id="ARBA00022475"/>
    </source>
</evidence>
<evidence type="ECO:0000313" key="10">
    <source>
        <dbReference type="EMBL" id="MBJ6361357.1"/>
    </source>
</evidence>
<dbReference type="InterPro" id="IPR050297">
    <property type="entry name" value="LipidA_mod_glycosyltrf_83"/>
</dbReference>
<keyword evidence="3" id="KW-0328">Glycosyltransferase</keyword>
<feature type="transmembrane region" description="Helical" evidence="8">
    <location>
        <begin position="187"/>
        <end position="204"/>
    </location>
</feature>
<accession>A0A934J6M6</accession>
<evidence type="ECO:0000259" key="9">
    <source>
        <dbReference type="Pfam" id="PF13231"/>
    </source>
</evidence>
<evidence type="ECO:0000256" key="6">
    <source>
        <dbReference type="ARBA" id="ARBA00022989"/>
    </source>
</evidence>
<keyword evidence="11" id="KW-1185">Reference proteome</keyword>
<evidence type="ECO:0000256" key="7">
    <source>
        <dbReference type="ARBA" id="ARBA00023136"/>
    </source>
</evidence>